<dbReference type="PANTHER" id="PTHR24026:SF49">
    <property type="entry name" value="PROTOCADHERIN FAT 3"/>
    <property type="match status" value="1"/>
</dbReference>
<evidence type="ECO:0000256" key="5">
    <source>
        <dbReference type="ARBA" id="ARBA00022837"/>
    </source>
</evidence>
<keyword evidence="6 10" id="KW-1133">Transmembrane helix</keyword>
<dbReference type="GO" id="GO:0007605">
    <property type="term" value="P:sensory perception of sound"/>
    <property type="evidence" value="ECO:0007669"/>
    <property type="project" value="InterPro"/>
</dbReference>
<comment type="caution">
    <text evidence="12">The sequence shown here is derived from an EMBL/GenBank/DDBJ whole genome shotgun (WGS) entry which is preliminary data.</text>
</comment>
<dbReference type="PROSITE" id="PS50268">
    <property type="entry name" value="CADHERIN_2"/>
    <property type="match status" value="10"/>
</dbReference>
<dbReference type="GO" id="GO:0005509">
    <property type="term" value="F:calcium ion binding"/>
    <property type="evidence" value="ECO:0007669"/>
    <property type="project" value="UniProtKB-UniRule"/>
</dbReference>
<dbReference type="EMBL" id="RHFK02000003">
    <property type="protein sequence ID" value="TWW78608.1"/>
    <property type="molecule type" value="Genomic_DNA"/>
</dbReference>
<dbReference type="GO" id="GO:0007156">
    <property type="term" value="P:homophilic cell adhesion via plasma membrane adhesion molecules"/>
    <property type="evidence" value="ECO:0007669"/>
    <property type="project" value="InterPro"/>
</dbReference>
<feature type="domain" description="Cadherin" evidence="11">
    <location>
        <begin position="677"/>
        <end position="760"/>
    </location>
</feature>
<proteinExistence type="predicted"/>
<protein>
    <submittedName>
        <fullName evidence="12">Protocadherin-15</fullName>
    </submittedName>
</protein>
<feature type="compositionally biased region" description="Polar residues" evidence="9">
    <location>
        <begin position="1844"/>
        <end position="1866"/>
    </location>
</feature>
<name>A0A5C6PIS9_9TELE</name>
<dbReference type="FunFam" id="2.60.40.60:FF:000055">
    <property type="entry name" value="protocadherin-15 isoform X1"/>
    <property type="match status" value="1"/>
</dbReference>
<evidence type="ECO:0000256" key="9">
    <source>
        <dbReference type="SAM" id="MobiDB-lite"/>
    </source>
</evidence>
<sequence>MQINGRAQDPGRTISLILLDNYDYWVILEPAQQRLYLNSTGRVLDRDPPNYIMTIVVQVQCTNELVGTVIFHEVRIVVRDRNDNTPRFQQPRYYVAVNELTPVGTTIFTGFSGNNGATDIDDGPNGHIEYSVLYNPNDPESNKTVSVGNTLSGHIILAERLNYEERTRYLVVVQANDRAPYPPNRRTATTTLTVDVLDGDDLGPMFLPCVLVNNTRDCNPLSYRAAIPEFTEPSKLNPLNVTPPIRAVDMDRNIQPPSNRPGILYYILVGHPATFAEYFSLNKTTAELRVLQPINRDLYQRFTLIIKAEQDNGHPLPAYADLIIEILDENNQAPYFQLATYQGYVSESSPVGTTISGSSNLTTPLEIIALDNDIEETKDPLVKISLDNYATIFGVTPTGIVRYLRLVTPVDREKQMAYTFTMVASDGVQQSTPVTVNILVIDANDNTPTFAKASYNVEVFTDMQPGETVLQLTAADADEGLNGLVTYEILAGAQGHFIINNRTGRLTVAPGVALTVGQSYALTVKASDGAPETQRRSSITTVYIEVLPPNNQSPPRFPLLTYSLEVSEAMRIGAILLNLQATDRENDPITYRIVSGDSQKVFNLSETIGLLLLGKLLDRESTDQYRLIVTASDGNPGGTSTTTVDIVVTDVNDNDPEFDFAIPVNFTVREEEADLFVGLVRATDPDAGANGQVGYRIINHPDLFVISANGSIYTKVPLDRELRSQYDLVVEASDGAVDPRRTTLTLSIQVTDIDDSSPVFSQQNYVVNVPENTPVGTVVLKLSATDSDLFSNVTYRIRTEAARQLFSLNPITGELAVLQTLDFEDLAALGIGTSYAFQVEAVDQGGIMPPGQATVTVRITDMNDFSPVFSQDLYKGMVAPNAEKGTVITTVLAEDRDPPDTPASFVRYRVDLDRSPYSGSIFDVEEETGRIVTKVNLNEEPSVTFKLFIIAFDDGEPVKTNSTLVEITVLQPSRIPIFTQEEYRFPPVSELAPFGTPVGTVLAAAVNQSIFYSIVGGNDLGHFQINNKTGVISTAKPLDYENVTSYVLRVQADSMEVVMSNLRVPSKTNTAKVFIEVQDENDHPPVFSRKLYIGGVTEDTKIFSSVLKIVATDKDTGNYSEMAYRLIIPPTQEGQDSFVIETYTGIIKSAIMFRNMRRSYFKFQVIATDDYGAGLSSSAEVVVSVVNALDMQVVVSTVPPTLVEEKKDELISILERHVQDQIPGAKVIVESIGPRRHGDGFELEDYTKSDLMVYAIDPLTNRAISPKELFKFLDGNVLEINKEFQPYLGEGGRILEIRSPDIVASVKKAAQAVGYTEGALLALAIIIILCCIPAILIVMVTYKQRQAECAKTARIQMALPPGGKAPAAAAPTANLYEELGDGSMAKKSVIEEAERQRLLSTFACRAITARSNGALQVNLPRSESNVTFLSDCNPLTTRNPLYDDSSPSSPDVFAQRRGLPEKRWTASPSYSPGSGGFRSVPARIHSGLPGCEGPRRQALMDPDGWEASEARKRLQSFNTLQLGDSTDTKLSVRQQAKQFEQKVIQDQTLRQSRDSPSSLSSIIFRNRNSDSVVELPSETLLSILDHSTATVGRDAPPVVVVSQGDEARPQRPSQLDIRRFSSSIGNFMALQPCQITVEMIPDPPEDPPPPPPERPPPSSPKMSPPYSLPSTPPLPSHLHKPECPLQPPPGSSSQGSPPTPPPLPPPLSPASNQLCQLLQFVPASLPPVSSLRPVSQRKHPPPPESSQTDCGRKKELKGILKNIQNLADIERSIANMYSQVDKNYKVPKLHLKPQVTEESEDTESTQSSDPWDEQSTTKTTKSTSADDSTITNCAESEPRPLNAPSESQSKPSPDSADLSDSQSTVF</sequence>
<dbReference type="Pfam" id="PF23206">
    <property type="entry name" value="PCDH15_12th"/>
    <property type="match status" value="1"/>
</dbReference>
<dbReference type="InterPro" id="IPR056989">
    <property type="entry name" value="PCDH15_12th_dom"/>
</dbReference>
<dbReference type="InterPro" id="IPR020894">
    <property type="entry name" value="Cadherin_CS"/>
</dbReference>
<dbReference type="Gene3D" id="2.60.40.60">
    <property type="entry name" value="Cadherins"/>
    <property type="match status" value="10"/>
</dbReference>
<reference evidence="12 13" key="1">
    <citation type="submission" date="2019-04" db="EMBL/GenBank/DDBJ databases">
        <title>Chromosome genome assembly for Takifugu flavidus.</title>
        <authorList>
            <person name="Xiao S."/>
        </authorList>
    </citation>
    <scope>NUCLEOTIDE SEQUENCE [LARGE SCALE GENOMIC DNA]</scope>
    <source>
        <strain evidence="12">HTHZ2018</strain>
        <tissue evidence="12">Muscle</tissue>
    </source>
</reference>
<dbReference type="GO" id="GO:0032420">
    <property type="term" value="C:stereocilium"/>
    <property type="evidence" value="ECO:0007669"/>
    <property type="project" value="InterPro"/>
</dbReference>
<dbReference type="SMART" id="SM00112">
    <property type="entry name" value="CA"/>
    <property type="match status" value="11"/>
</dbReference>
<feature type="compositionally biased region" description="Low complexity" evidence="9">
    <location>
        <begin position="1816"/>
        <end position="1831"/>
    </location>
</feature>
<evidence type="ECO:0000256" key="8">
    <source>
        <dbReference type="PROSITE-ProRule" id="PRU00043"/>
    </source>
</evidence>
<evidence type="ECO:0000313" key="13">
    <source>
        <dbReference type="Proteomes" id="UP000324091"/>
    </source>
</evidence>
<dbReference type="FunFam" id="2.60.40.60:FF:000050">
    <property type="entry name" value="protocadherin-15 isoform X1"/>
    <property type="match status" value="1"/>
</dbReference>
<evidence type="ECO:0000256" key="4">
    <source>
        <dbReference type="ARBA" id="ARBA00022737"/>
    </source>
</evidence>
<dbReference type="FunFam" id="2.60.40.60:FF:000057">
    <property type="entry name" value="protocadherin-15 isoform X1"/>
    <property type="match status" value="1"/>
</dbReference>
<dbReference type="FunFam" id="2.60.40.60:FF:000070">
    <property type="entry name" value="protocadherin-15 isoform X1"/>
    <property type="match status" value="1"/>
</dbReference>
<evidence type="ECO:0000256" key="2">
    <source>
        <dbReference type="ARBA" id="ARBA00022692"/>
    </source>
</evidence>
<dbReference type="FunFam" id="2.60.40.60:FF:000047">
    <property type="entry name" value="protocadherin-15 isoform X1"/>
    <property type="match status" value="1"/>
</dbReference>
<evidence type="ECO:0000256" key="10">
    <source>
        <dbReference type="SAM" id="Phobius"/>
    </source>
</evidence>
<feature type="region of interest" description="Disordered" evidence="9">
    <location>
        <begin position="1638"/>
        <end position="1713"/>
    </location>
</feature>
<dbReference type="InterPro" id="IPR002126">
    <property type="entry name" value="Cadherin-like_dom"/>
</dbReference>
<accession>A0A5C6PIS9</accession>
<feature type="domain" description="Cadherin" evidence="11">
    <location>
        <begin position="870"/>
        <end position="978"/>
    </location>
</feature>
<dbReference type="Proteomes" id="UP000324091">
    <property type="component" value="Chromosome 11"/>
</dbReference>
<keyword evidence="5 8" id="KW-0106">Calcium</keyword>
<gene>
    <name evidence="12" type="ORF">D4764_11G0007290</name>
</gene>
<dbReference type="SUPFAM" id="SSF49313">
    <property type="entry name" value="Cadherin-like"/>
    <property type="match status" value="10"/>
</dbReference>
<feature type="domain" description="Cadherin" evidence="11">
    <location>
        <begin position="219"/>
        <end position="336"/>
    </location>
</feature>
<dbReference type="PRINTS" id="PR00205">
    <property type="entry name" value="CADHERIN"/>
</dbReference>
<dbReference type="GO" id="GO:0009653">
    <property type="term" value="P:anatomical structure morphogenesis"/>
    <property type="evidence" value="ECO:0007669"/>
    <property type="project" value="UniProtKB-ARBA"/>
</dbReference>
<feature type="domain" description="Cadherin" evidence="11">
    <location>
        <begin position="337"/>
        <end position="450"/>
    </location>
</feature>
<dbReference type="Pfam" id="PF00028">
    <property type="entry name" value="Cadherin"/>
    <property type="match status" value="8"/>
</dbReference>
<keyword evidence="3" id="KW-0732">Signal</keyword>
<dbReference type="PANTHER" id="PTHR24026">
    <property type="entry name" value="FAT ATYPICAL CADHERIN-RELATED"/>
    <property type="match status" value="1"/>
</dbReference>
<dbReference type="PROSITE" id="PS00232">
    <property type="entry name" value="CADHERIN_1"/>
    <property type="match status" value="4"/>
</dbReference>
<keyword evidence="13" id="KW-1185">Reference proteome</keyword>
<feature type="transmembrane region" description="Helical" evidence="10">
    <location>
        <begin position="1319"/>
        <end position="1342"/>
    </location>
</feature>
<dbReference type="FunFam" id="2.60.40.60:FF:000048">
    <property type="entry name" value="protocadherin-15 isoform X1"/>
    <property type="match status" value="1"/>
</dbReference>
<feature type="domain" description="Cadherin" evidence="11">
    <location>
        <begin position="1088"/>
        <end position="1202"/>
    </location>
</feature>
<dbReference type="FunFam" id="2.60.40.60:FF:000092">
    <property type="entry name" value="Protocadherin 8"/>
    <property type="match status" value="1"/>
</dbReference>
<dbReference type="Gene3D" id="2.60.40.3430">
    <property type="match status" value="1"/>
</dbReference>
<comment type="subcellular location">
    <subcellularLocation>
        <location evidence="1">Membrane</location>
        <topology evidence="1">Single-pass membrane protein</topology>
    </subcellularLocation>
</comment>
<keyword evidence="7 10" id="KW-0472">Membrane</keyword>
<dbReference type="Pfam" id="PF18432">
    <property type="entry name" value="ECD"/>
    <property type="match status" value="1"/>
</dbReference>
<feature type="domain" description="Cadherin" evidence="11">
    <location>
        <begin position="451"/>
        <end position="557"/>
    </location>
</feature>
<organism evidence="12 13">
    <name type="scientific">Takifugu flavidus</name>
    <name type="common">sansaifugu</name>
    <dbReference type="NCBI Taxonomy" id="433684"/>
    <lineage>
        <taxon>Eukaryota</taxon>
        <taxon>Metazoa</taxon>
        <taxon>Chordata</taxon>
        <taxon>Craniata</taxon>
        <taxon>Vertebrata</taxon>
        <taxon>Euteleostomi</taxon>
        <taxon>Actinopterygii</taxon>
        <taxon>Neopterygii</taxon>
        <taxon>Teleostei</taxon>
        <taxon>Neoteleostei</taxon>
        <taxon>Acanthomorphata</taxon>
        <taxon>Eupercaria</taxon>
        <taxon>Tetraodontiformes</taxon>
        <taxon>Tetradontoidea</taxon>
        <taxon>Tetraodontidae</taxon>
        <taxon>Takifugu</taxon>
    </lineage>
</organism>
<dbReference type="CDD" id="cd11304">
    <property type="entry name" value="Cadherin_repeat"/>
    <property type="match status" value="9"/>
</dbReference>
<evidence type="ECO:0000256" key="6">
    <source>
        <dbReference type="ARBA" id="ARBA00022989"/>
    </source>
</evidence>
<feature type="region of interest" description="Disordered" evidence="9">
    <location>
        <begin position="1595"/>
        <end position="1616"/>
    </location>
</feature>
<dbReference type="InterPro" id="IPR015919">
    <property type="entry name" value="Cadherin-like_sf"/>
</dbReference>
<feature type="compositionally biased region" description="Pro residues" evidence="9">
    <location>
        <begin position="1697"/>
        <end position="1708"/>
    </location>
</feature>
<evidence type="ECO:0000256" key="3">
    <source>
        <dbReference type="ARBA" id="ARBA00022729"/>
    </source>
</evidence>
<dbReference type="GO" id="GO:0048839">
    <property type="term" value="P:inner ear development"/>
    <property type="evidence" value="ECO:0007669"/>
    <property type="project" value="InterPro"/>
</dbReference>
<feature type="domain" description="Cadherin" evidence="11">
    <location>
        <begin position="558"/>
        <end position="658"/>
    </location>
</feature>
<evidence type="ECO:0000256" key="1">
    <source>
        <dbReference type="ARBA" id="ARBA00004167"/>
    </source>
</evidence>
<feature type="domain" description="Cadherin" evidence="11">
    <location>
        <begin position="988"/>
        <end position="1087"/>
    </location>
</feature>
<keyword evidence="2 10" id="KW-0812">Transmembrane</keyword>
<feature type="region of interest" description="Disordered" evidence="9">
    <location>
        <begin position="1781"/>
        <end position="1866"/>
    </location>
</feature>
<feature type="domain" description="Cadherin" evidence="11">
    <location>
        <begin position="761"/>
        <end position="869"/>
    </location>
</feature>
<feature type="compositionally biased region" description="Pro residues" evidence="9">
    <location>
        <begin position="1646"/>
        <end position="1675"/>
    </location>
</feature>
<feature type="domain" description="Cadherin" evidence="11">
    <location>
        <begin position="89"/>
        <end position="206"/>
    </location>
</feature>
<dbReference type="GO" id="GO:0005886">
    <property type="term" value="C:plasma membrane"/>
    <property type="evidence" value="ECO:0007669"/>
    <property type="project" value="InterPro"/>
</dbReference>
<evidence type="ECO:0000256" key="7">
    <source>
        <dbReference type="ARBA" id="ARBA00023136"/>
    </source>
</evidence>
<evidence type="ECO:0000259" key="11">
    <source>
        <dbReference type="PROSITE" id="PS50268"/>
    </source>
</evidence>
<dbReference type="InterPro" id="IPR030718">
    <property type="entry name" value="EC_dom_sf"/>
</dbReference>
<keyword evidence="4" id="KW-0677">Repeat</keyword>
<evidence type="ECO:0000313" key="12">
    <source>
        <dbReference type="EMBL" id="TWW78608.1"/>
    </source>
</evidence>
<dbReference type="InterPro" id="IPR041149">
    <property type="entry name" value="EC_dom"/>
</dbReference>
<dbReference type="FunFam" id="2.60.40.60:FF:000033">
    <property type="entry name" value="FAT atypical cadherin 1"/>
    <property type="match status" value="1"/>
</dbReference>
<feature type="region of interest" description="Disordered" evidence="9">
    <location>
        <begin position="1726"/>
        <end position="1755"/>
    </location>
</feature>